<dbReference type="AlphaFoldDB" id="A0A2H3J9E2"/>
<evidence type="ECO:0000313" key="2">
    <source>
        <dbReference type="Proteomes" id="UP000218811"/>
    </source>
</evidence>
<dbReference type="Proteomes" id="UP000218811">
    <property type="component" value="Unassembled WGS sequence"/>
</dbReference>
<reference evidence="1 2" key="1">
    <citation type="journal article" date="2012" name="Science">
        <title>The Paleozoic origin of enzymatic lignin decomposition reconstructed from 31 fungal genomes.</title>
        <authorList>
            <person name="Floudas D."/>
            <person name="Binder M."/>
            <person name="Riley R."/>
            <person name="Barry K."/>
            <person name="Blanchette R.A."/>
            <person name="Henrissat B."/>
            <person name="Martinez A.T."/>
            <person name="Otillar R."/>
            <person name="Spatafora J.W."/>
            <person name="Yadav J.S."/>
            <person name="Aerts A."/>
            <person name="Benoit I."/>
            <person name="Boyd A."/>
            <person name="Carlson A."/>
            <person name="Copeland A."/>
            <person name="Coutinho P.M."/>
            <person name="de Vries R.P."/>
            <person name="Ferreira P."/>
            <person name="Findley K."/>
            <person name="Foster B."/>
            <person name="Gaskell J."/>
            <person name="Glotzer D."/>
            <person name="Gorecki P."/>
            <person name="Heitman J."/>
            <person name="Hesse C."/>
            <person name="Hori C."/>
            <person name="Igarashi K."/>
            <person name="Jurgens J.A."/>
            <person name="Kallen N."/>
            <person name="Kersten P."/>
            <person name="Kohler A."/>
            <person name="Kuees U."/>
            <person name="Kumar T.K.A."/>
            <person name="Kuo A."/>
            <person name="LaButti K."/>
            <person name="Larrondo L.F."/>
            <person name="Lindquist E."/>
            <person name="Ling A."/>
            <person name="Lombard V."/>
            <person name="Lucas S."/>
            <person name="Lundell T."/>
            <person name="Martin R."/>
            <person name="McLaughlin D.J."/>
            <person name="Morgenstern I."/>
            <person name="Morin E."/>
            <person name="Murat C."/>
            <person name="Nagy L.G."/>
            <person name="Nolan M."/>
            <person name="Ohm R.A."/>
            <person name="Patyshakuliyeva A."/>
            <person name="Rokas A."/>
            <person name="Ruiz-Duenas F.J."/>
            <person name="Sabat G."/>
            <person name="Salamov A."/>
            <person name="Samejima M."/>
            <person name="Schmutz J."/>
            <person name="Slot J.C."/>
            <person name="St John F."/>
            <person name="Stenlid J."/>
            <person name="Sun H."/>
            <person name="Sun S."/>
            <person name="Syed K."/>
            <person name="Tsang A."/>
            <person name="Wiebenga A."/>
            <person name="Young D."/>
            <person name="Pisabarro A."/>
            <person name="Eastwood D.C."/>
            <person name="Martin F."/>
            <person name="Cullen D."/>
            <person name="Grigoriev I.V."/>
            <person name="Hibbett D.S."/>
        </authorList>
    </citation>
    <scope>NUCLEOTIDE SEQUENCE [LARGE SCALE GENOMIC DNA]</scope>
    <source>
        <strain evidence="1 2">MD-104</strain>
    </source>
</reference>
<evidence type="ECO:0000313" key="1">
    <source>
        <dbReference type="EMBL" id="PCH36413.1"/>
    </source>
</evidence>
<accession>A0A2H3J9E2</accession>
<name>A0A2H3J9E2_WOLCO</name>
<sequence>FHQNVSGMKKLAAQDFEDIIQCIIPAVSGLLDQPHNNIVQDLIFELATWHALAKLWLHTEETLQILEHTTRSVGQVVYQFLATMCEYYDTEELKEEAARGWHTTALTANAMSQKVRDK</sequence>
<feature type="non-terminal residue" evidence="1">
    <location>
        <position position="1"/>
    </location>
</feature>
<dbReference type="STRING" id="742152.A0A2H3J9E2"/>
<dbReference type="EMBL" id="KB467876">
    <property type="protein sequence ID" value="PCH36413.1"/>
    <property type="molecule type" value="Genomic_DNA"/>
</dbReference>
<protein>
    <submittedName>
        <fullName evidence="1">Uncharacterized protein</fullName>
    </submittedName>
</protein>
<proteinExistence type="predicted"/>
<gene>
    <name evidence="1" type="ORF">WOLCODRAFT_81987</name>
</gene>
<organism evidence="1 2">
    <name type="scientific">Wolfiporia cocos (strain MD-104)</name>
    <name type="common">Brown rot fungus</name>
    <dbReference type="NCBI Taxonomy" id="742152"/>
    <lineage>
        <taxon>Eukaryota</taxon>
        <taxon>Fungi</taxon>
        <taxon>Dikarya</taxon>
        <taxon>Basidiomycota</taxon>
        <taxon>Agaricomycotina</taxon>
        <taxon>Agaricomycetes</taxon>
        <taxon>Polyporales</taxon>
        <taxon>Phaeolaceae</taxon>
        <taxon>Wolfiporia</taxon>
    </lineage>
</organism>
<dbReference type="OMA" id="CTILAFE"/>
<dbReference type="OrthoDB" id="3269417at2759"/>
<keyword evidence="2" id="KW-1185">Reference proteome</keyword>